<reference evidence="1 2" key="1">
    <citation type="journal article" date="2015" name="Nature">
        <title>rRNA introns, odd ribosomes, and small enigmatic genomes across a large radiation of phyla.</title>
        <authorList>
            <person name="Brown C.T."/>
            <person name="Hug L.A."/>
            <person name="Thomas B.C."/>
            <person name="Sharon I."/>
            <person name="Castelle C.J."/>
            <person name="Singh A."/>
            <person name="Wilkins M.J."/>
            <person name="Williams K.H."/>
            <person name="Banfield J.F."/>
        </authorList>
    </citation>
    <scope>NUCLEOTIDE SEQUENCE [LARGE SCALE GENOMIC DNA]</scope>
</reference>
<name>A0A0G0G8Z4_9BACT</name>
<dbReference type="Proteomes" id="UP000034917">
    <property type="component" value="Unassembled WGS sequence"/>
</dbReference>
<comment type="caution">
    <text evidence="1">The sequence shown here is derived from an EMBL/GenBank/DDBJ whole genome shotgun (WGS) entry which is preliminary data.</text>
</comment>
<organism evidence="1 2">
    <name type="scientific">Candidatus Roizmanbacteria bacterium GW2011_GWC2_37_13</name>
    <dbReference type="NCBI Taxonomy" id="1618486"/>
    <lineage>
        <taxon>Bacteria</taxon>
        <taxon>Candidatus Roizmaniibacteriota</taxon>
    </lineage>
</organism>
<accession>A0A0G0G8Z4</accession>
<sequence>MVELFKSSDWHGHLSNKISFAASGLKLKNAGNIILEKALPTLESLKLKSMERLFRMNNVSPIAEKVLRYDFSRGDHIRDVMELSSNTLLHLCRKQPVLFKELIKEYDLTPKETILYSSEVERLHDFFTLPLQGVFHKRLEIGGKKYHEDEVLVGVLRGDPNYDRFREMVFNTETQNYYERVGIKIEKLRQITEDAISGRTLLGQLLKKGNEAASFDWLSYTVRDFTELIRIFKIDENMPFEEKINLVVQSLLGVTNALLKGTPFYLPETDNQRKKITDLISVNVVKLAIVDKKVNGGLKKELKMIFDGEFIAQVYLMHMVLRLFFSGSPWVQGTENHIYSLFEKRFKNDKDKLLNLLLTKSENEILSLIRIDLDLTRDRKIDISKPKSVPRQLKRWRYTTIPKEGRIEKKFILKNIRELLVQDEKRNVSSFKTAFGLLDQLLEMIDINTPLFLKKEPVEMPEVKEFPSFEWLPKELRVYARDLYKAGYRDLIQLLDKKRETEVLKVISDCFQEVMDELNLPSQPNERNIPGLEKIIRLKVQKLMDKRGIGKYFDYRFYMAEEMFGLSAPHRLKESPEASTSWDITDRGKIILALLNRFPDMSMFIVLGRAEDITGIKTTRFRRKEFLDIKANRFSSIRDWLTKLGKDENAENYLPNSDIDIVAVNGPGPDEMERYLKRLFPGKEYSIKKKTSSRRDEFNYLDIGTKGNIGKKNRSWMQIFNPVRGGKYKADNPLLIHMMEDASIENIVLKLEPYTFHKNGEKRTLISGMGMTPFRGYENLSKHRLLNQYWLDNPFVVAYYPFSKRRFLSSSFSQTLYAFRHDFRDWGYGGKHPIVSLDDRPITEEQLDDIDTLNRLAKETQEFFTYEVIQPIAEEARKNDYIIGYRSQRLKNGISILTDLGIAFDGDLASILRVLPEGESFIKGNKELFATNINVYPFGVFAEKGWFPEIGKLLENPDVLKRLKAKVFKYVNSLDNPPEKRYYHGIPGRRLFYDFLFELVEDNAALAFMLLRPIWCREEEWRLINNSKNPELARKLRKLDERFASIDFRSINKALAEKIHNLIQD</sequence>
<gene>
    <name evidence="1" type="ORF">US40_C0002G0016</name>
</gene>
<dbReference type="EMBL" id="LBSV01000002">
    <property type="protein sequence ID" value="KKQ26482.1"/>
    <property type="molecule type" value="Genomic_DNA"/>
</dbReference>
<evidence type="ECO:0000313" key="1">
    <source>
        <dbReference type="EMBL" id="KKQ26482.1"/>
    </source>
</evidence>
<protein>
    <submittedName>
        <fullName evidence="1">Uncharacterized protein</fullName>
    </submittedName>
</protein>
<dbReference type="AlphaFoldDB" id="A0A0G0G8Z4"/>
<evidence type="ECO:0000313" key="2">
    <source>
        <dbReference type="Proteomes" id="UP000034917"/>
    </source>
</evidence>
<proteinExistence type="predicted"/>